<name>A0A3D8ITE2_9HELI</name>
<evidence type="ECO:0000313" key="1">
    <source>
        <dbReference type="EMBL" id="RDU68250.1"/>
    </source>
</evidence>
<keyword evidence="2" id="KW-1185">Reference proteome</keyword>
<sequence>MTLIVENVKQEFLQEFQALAKKTQANLKIQQTQINDFTQLREYMLQDLKKPENKAVFGRLKDK</sequence>
<gene>
    <name evidence="1" type="ORF">CQA54_00060</name>
</gene>
<dbReference type="RefSeq" id="WP_115570216.1">
    <property type="nucleotide sequence ID" value="NZ_NXLT01000001.1"/>
</dbReference>
<protein>
    <submittedName>
        <fullName evidence="1">Uncharacterized protein</fullName>
    </submittedName>
</protein>
<accession>A0A3D8ITE2</accession>
<dbReference type="AlphaFoldDB" id="A0A3D8ITE2"/>
<organism evidence="1 2">
    <name type="scientific">Helicobacter equorum</name>
    <dbReference type="NCBI Taxonomy" id="361872"/>
    <lineage>
        <taxon>Bacteria</taxon>
        <taxon>Pseudomonadati</taxon>
        <taxon>Campylobacterota</taxon>
        <taxon>Epsilonproteobacteria</taxon>
        <taxon>Campylobacterales</taxon>
        <taxon>Helicobacteraceae</taxon>
        <taxon>Helicobacter</taxon>
    </lineage>
</organism>
<evidence type="ECO:0000313" key="2">
    <source>
        <dbReference type="Proteomes" id="UP000256514"/>
    </source>
</evidence>
<reference evidence="1 2" key="1">
    <citation type="submission" date="2018-04" db="EMBL/GenBank/DDBJ databases">
        <title>Novel Campyloabacter and Helicobacter Species and Strains.</title>
        <authorList>
            <person name="Mannion A.J."/>
            <person name="Shen Z."/>
            <person name="Fox J.G."/>
        </authorList>
    </citation>
    <scope>NUCLEOTIDE SEQUENCE [LARGE SCALE GENOMIC DNA]</scope>
    <source>
        <strain evidence="1 2">MIT 12-6600</strain>
    </source>
</reference>
<proteinExistence type="predicted"/>
<comment type="caution">
    <text evidence="1">The sequence shown here is derived from an EMBL/GenBank/DDBJ whole genome shotgun (WGS) entry which is preliminary data.</text>
</comment>
<dbReference type="Proteomes" id="UP000256514">
    <property type="component" value="Unassembled WGS sequence"/>
</dbReference>
<dbReference type="OrthoDB" id="5327357at2"/>
<dbReference type="EMBL" id="NXLT01000001">
    <property type="protein sequence ID" value="RDU68250.1"/>
    <property type="molecule type" value="Genomic_DNA"/>
</dbReference>